<dbReference type="Proteomes" id="UP001341840">
    <property type="component" value="Unassembled WGS sequence"/>
</dbReference>
<protein>
    <submittedName>
        <fullName evidence="2">Uncharacterized protein</fullName>
    </submittedName>
</protein>
<evidence type="ECO:0000313" key="2">
    <source>
        <dbReference type="EMBL" id="MED6222287.1"/>
    </source>
</evidence>
<reference evidence="2 3" key="1">
    <citation type="journal article" date="2023" name="Plants (Basel)">
        <title>Bridging the Gap: Combining Genomics and Transcriptomics Approaches to Understand Stylosanthes scabra, an Orphan Legume from the Brazilian Caatinga.</title>
        <authorList>
            <person name="Ferreira-Neto J.R.C."/>
            <person name="da Silva M.D."/>
            <person name="Binneck E."/>
            <person name="de Melo N.F."/>
            <person name="da Silva R.H."/>
            <person name="de Melo A.L.T.M."/>
            <person name="Pandolfi V."/>
            <person name="Bustamante F.O."/>
            <person name="Brasileiro-Vidal A.C."/>
            <person name="Benko-Iseppon A.M."/>
        </authorList>
    </citation>
    <scope>NUCLEOTIDE SEQUENCE [LARGE SCALE GENOMIC DNA]</scope>
    <source>
        <tissue evidence="2">Leaves</tissue>
    </source>
</reference>
<organism evidence="2 3">
    <name type="scientific">Stylosanthes scabra</name>
    <dbReference type="NCBI Taxonomy" id="79078"/>
    <lineage>
        <taxon>Eukaryota</taxon>
        <taxon>Viridiplantae</taxon>
        <taxon>Streptophyta</taxon>
        <taxon>Embryophyta</taxon>
        <taxon>Tracheophyta</taxon>
        <taxon>Spermatophyta</taxon>
        <taxon>Magnoliopsida</taxon>
        <taxon>eudicotyledons</taxon>
        <taxon>Gunneridae</taxon>
        <taxon>Pentapetalae</taxon>
        <taxon>rosids</taxon>
        <taxon>fabids</taxon>
        <taxon>Fabales</taxon>
        <taxon>Fabaceae</taxon>
        <taxon>Papilionoideae</taxon>
        <taxon>50 kb inversion clade</taxon>
        <taxon>dalbergioids sensu lato</taxon>
        <taxon>Dalbergieae</taxon>
        <taxon>Pterocarpus clade</taxon>
        <taxon>Stylosanthes</taxon>
    </lineage>
</organism>
<evidence type="ECO:0000256" key="1">
    <source>
        <dbReference type="SAM" id="MobiDB-lite"/>
    </source>
</evidence>
<feature type="region of interest" description="Disordered" evidence="1">
    <location>
        <begin position="419"/>
        <end position="444"/>
    </location>
</feature>
<proteinExistence type="predicted"/>
<feature type="compositionally biased region" description="Acidic residues" evidence="1">
    <location>
        <begin position="251"/>
        <end position="275"/>
    </location>
</feature>
<gene>
    <name evidence="2" type="ORF">PIB30_062934</name>
</gene>
<keyword evidence="3" id="KW-1185">Reference proteome</keyword>
<feature type="compositionally biased region" description="Acidic residues" evidence="1">
    <location>
        <begin position="420"/>
        <end position="430"/>
    </location>
</feature>
<name>A0ABU6ZK12_9FABA</name>
<accession>A0ABU6ZK12</accession>
<feature type="compositionally biased region" description="Acidic residues" evidence="1">
    <location>
        <begin position="283"/>
        <end position="300"/>
    </location>
</feature>
<comment type="caution">
    <text evidence="2">The sequence shown here is derived from an EMBL/GenBank/DDBJ whole genome shotgun (WGS) entry which is preliminary data.</text>
</comment>
<feature type="non-terminal residue" evidence="2">
    <location>
        <position position="767"/>
    </location>
</feature>
<sequence length="767" mass="85512">MESRDNVVVSDTWHEDVDNSATCHNVKTHRTRCSPSEVAKTYKNLGDQKRALVHEMGFGVLAENMSNYNFSNLIMIELADSFHIPDNTIRTNVGKFKIDATKVGHAFGLNAQGRLYRHKVIKKQVTAAQYEVVESFRKKTLADLRDMVYTIPLDSEENITKFKRAFILYVQKALLCPNNSNPLSPKILPTILDGLARQARNRTPTRKQSKALPKIKLQQTKKQIMKTNLVKSLQIEGPKGKKILGKRKQMEEEEETDSSEYESESASEPELESESDSERTISEDEAIDEDEAMPADEPVPEVENVGVVERRSKRRHENLNANAVPAPNQPVVEEDNAANEDVVQQPHQNAEEDNNAAAATEAVVGPSSQLTANLSGDITPLGDSESQDKDVNPALVPTATRDIVPESDARDTASVVGAAIEDEGVEEEGTQTDNTLEHTQDGDSEVVYASYEDPPTSVEEETTLANLVQKITTQQHNDVLEDIQHGDAAIVEKEIALTPLFQNITTEEHMPQEKQLEESVSGLELTLKDLALKGDPKEDVAVVDSQTLRPSFDLGSIFGSQSQPTFSQGQPQMAEIHGTRVEGANIENQPAVSQGQPQMAEIYGTYVEGPKINIQATVSQGQPQVAEIQGLRVQEQNINIQPAVSHDIQATSIEKSDSQEEPILTQWTMDAIDEIYEKKLQIQQAEARLQQMLEDLRAMEPIDDLETSVKEETEEPKTPRKRLYKWAIEGEDDIMYEFLFKFMTGKTFEAVREHFMSLAKEAEMDLA</sequence>
<feature type="compositionally biased region" description="Polar residues" evidence="1">
    <location>
        <begin position="366"/>
        <end position="376"/>
    </location>
</feature>
<evidence type="ECO:0000313" key="3">
    <source>
        <dbReference type="Proteomes" id="UP001341840"/>
    </source>
</evidence>
<feature type="region of interest" description="Disordered" evidence="1">
    <location>
        <begin position="241"/>
        <end position="392"/>
    </location>
</feature>
<dbReference type="EMBL" id="JASCZI010272452">
    <property type="protein sequence ID" value="MED6222287.1"/>
    <property type="molecule type" value="Genomic_DNA"/>
</dbReference>